<feature type="non-terminal residue" evidence="2">
    <location>
        <position position="149"/>
    </location>
</feature>
<evidence type="ECO:0008006" key="4">
    <source>
        <dbReference type="Google" id="ProtNLM"/>
    </source>
</evidence>
<protein>
    <recommendedName>
        <fullName evidence="4">Ricin B lectin domain-containing protein</fullName>
    </recommendedName>
</protein>
<reference evidence="2" key="1">
    <citation type="journal article" date="2020" name="Fungal Divers.">
        <title>Resolving the Mortierellaceae phylogeny through synthesis of multi-gene phylogenetics and phylogenomics.</title>
        <authorList>
            <person name="Vandepol N."/>
            <person name="Liber J."/>
            <person name="Desiro A."/>
            <person name="Na H."/>
            <person name="Kennedy M."/>
            <person name="Barry K."/>
            <person name="Grigoriev I.V."/>
            <person name="Miller A.N."/>
            <person name="O'Donnell K."/>
            <person name="Stajich J.E."/>
            <person name="Bonito G."/>
        </authorList>
    </citation>
    <scope>NUCLEOTIDE SEQUENCE</scope>
    <source>
        <strain evidence="2">NVP1</strain>
    </source>
</reference>
<evidence type="ECO:0000313" key="2">
    <source>
        <dbReference type="EMBL" id="KAF9324326.1"/>
    </source>
</evidence>
<proteinExistence type="predicted"/>
<organism evidence="2 3">
    <name type="scientific">Podila minutissima</name>
    <dbReference type="NCBI Taxonomy" id="64525"/>
    <lineage>
        <taxon>Eukaryota</taxon>
        <taxon>Fungi</taxon>
        <taxon>Fungi incertae sedis</taxon>
        <taxon>Mucoromycota</taxon>
        <taxon>Mortierellomycotina</taxon>
        <taxon>Mortierellomycetes</taxon>
        <taxon>Mortierellales</taxon>
        <taxon>Mortierellaceae</taxon>
        <taxon>Podila</taxon>
    </lineage>
</organism>
<name>A0A9P5SB62_9FUNG</name>
<dbReference type="AlphaFoldDB" id="A0A9P5SB62"/>
<sequence length="149" mass="16192">MRLPALFPVLALLAHVASLASADLIYSHVDGARLVTYKARDANADPSLLLLTMTNPPYDIYDTWGLLGCQGNRVRCSVWNYGSQRWLCAPTGNQFAKLSKTCTTKLDVVSGSQGLVRFKDPQSGMFLTAVDGLAMLKPSSGGSNQLWRV</sequence>
<feature type="signal peptide" evidence="1">
    <location>
        <begin position="1"/>
        <end position="22"/>
    </location>
</feature>
<keyword evidence="3" id="KW-1185">Reference proteome</keyword>
<gene>
    <name evidence="2" type="ORF">BG006_000654</name>
</gene>
<accession>A0A9P5SB62</accession>
<evidence type="ECO:0000256" key="1">
    <source>
        <dbReference type="SAM" id="SignalP"/>
    </source>
</evidence>
<evidence type="ECO:0000313" key="3">
    <source>
        <dbReference type="Proteomes" id="UP000696485"/>
    </source>
</evidence>
<dbReference type="Proteomes" id="UP000696485">
    <property type="component" value="Unassembled WGS sequence"/>
</dbReference>
<dbReference type="EMBL" id="JAAAUY010001108">
    <property type="protein sequence ID" value="KAF9324326.1"/>
    <property type="molecule type" value="Genomic_DNA"/>
</dbReference>
<comment type="caution">
    <text evidence="2">The sequence shown here is derived from an EMBL/GenBank/DDBJ whole genome shotgun (WGS) entry which is preliminary data.</text>
</comment>
<feature type="chain" id="PRO_5040154116" description="Ricin B lectin domain-containing protein" evidence="1">
    <location>
        <begin position="23"/>
        <end position="149"/>
    </location>
</feature>
<dbReference type="PROSITE" id="PS50231">
    <property type="entry name" value="RICIN_B_LECTIN"/>
    <property type="match status" value="1"/>
</dbReference>
<keyword evidence="1" id="KW-0732">Signal</keyword>